<accession>H2C1M2</accession>
<sequence length="239" mass="27359">MSGEFLDKLEALGFSRYEALVYTASVELCVATMKQLSERSGVPYQKVYDVVVRLANRGFLEIVEGRPKRVKLIDPEVSFEKLKQNLSGIIEEVKGEIKERSRLSKTERSTHVEGRRQVMAFVKKLVEQAKELRVVYPGIPQWLIRLLKSFRGKLLLIVEERDKERLSGIIGEIRAWNGVRSKYIIVDKTFSIIFTGEDYITVESCEGCMIHSTEHFQLVWDKLTTGSEESLLLLGQSKS</sequence>
<dbReference type="PANTHER" id="PTHR34293:SF1">
    <property type="entry name" value="HTH-TYPE TRANSCRIPTIONAL REGULATOR TRMBL2"/>
    <property type="match status" value="1"/>
</dbReference>
<dbReference type="SUPFAM" id="SSF46785">
    <property type="entry name" value="Winged helix' DNA-binding domain"/>
    <property type="match status" value="1"/>
</dbReference>
<dbReference type="InterPro" id="IPR036388">
    <property type="entry name" value="WH-like_DNA-bd_sf"/>
</dbReference>
<dbReference type="PANTHER" id="PTHR34293">
    <property type="entry name" value="HTH-TYPE TRANSCRIPTIONAL REGULATOR TRMBL2"/>
    <property type="match status" value="1"/>
</dbReference>
<name>H2C1M2_9CREN</name>
<organism evidence="2 3">
    <name type="scientific">Metallosphaera yellowstonensis MK1</name>
    <dbReference type="NCBI Taxonomy" id="671065"/>
    <lineage>
        <taxon>Archaea</taxon>
        <taxon>Thermoproteota</taxon>
        <taxon>Thermoprotei</taxon>
        <taxon>Sulfolobales</taxon>
        <taxon>Sulfolobaceae</taxon>
        <taxon>Metallosphaera</taxon>
    </lineage>
</organism>
<protein>
    <submittedName>
        <fullName evidence="2">Putative transcriptional regulator</fullName>
    </submittedName>
</protein>
<dbReference type="OrthoDB" id="30795at2157"/>
<dbReference type="Pfam" id="PF01978">
    <property type="entry name" value="TrmB"/>
    <property type="match status" value="1"/>
</dbReference>
<proteinExistence type="predicted"/>
<dbReference type="EMBL" id="JH597761">
    <property type="protein sequence ID" value="EHP70143.1"/>
    <property type="molecule type" value="Genomic_DNA"/>
</dbReference>
<dbReference type="Proteomes" id="UP000003980">
    <property type="component" value="Unassembled WGS sequence"/>
</dbReference>
<dbReference type="InterPro" id="IPR002831">
    <property type="entry name" value="Tscrpt_reg_TrmB_N"/>
</dbReference>
<dbReference type="Gene3D" id="1.10.10.10">
    <property type="entry name" value="Winged helix-like DNA-binding domain superfamily/Winged helix DNA-binding domain"/>
    <property type="match status" value="1"/>
</dbReference>
<reference evidence="2 3" key="1">
    <citation type="submission" date="2012-01" db="EMBL/GenBank/DDBJ databases">
        <title>Improved High-Quality Draft sequence of Metallosphaera yellowstonensis MK1.</title>
        <authorList>
            <consortium name="US DOE Joint Genome Institute"/>
            <person name="Lucas S."/>
            <person name="Han J."/>
            <person name="Cheng J.-F."/>
            <person name="Goodwin L."/>
            <person name="Pitluck S."/>
            <person name="Peters L."/>
            <person name="Teshima H."/>
            <person name="Detter J.C."/>
            <person name="Han C."/>
            <person name="Tapia R."/>
            <person name="Land M."/>
            <person name="Hauser L."/>
            <person name="Kyrpides N."/>
            <person name="Kozubal M."/>
            <person name="Macur R.E."/>
            <person name="Jay Z."/>
            <person name="Inskeep W."/>
            <person name="Woyke T."/>
        </authorList>
    </citation>
    <scope>NUCLEOTIDE SEQUENCE [LARGE SCALE GENOMIC DNA]</scope>
    <source>
        <strain evidence="2 3">MK1</strain>
    </source>
</reference>
<dbReference type="InterPro" id="IPR036390">
    <property type="entry name" value="WH_DNA-bd_sf"/>
</dbReference>
<keyword evidence="3" id="KW-1185">Reference proteome</keyword>
<gene>
    <name evidence="2" type="ORF">MetMK1DRAFT_00006450</name>
</gene>
<feature type="domain" description="Transcription regulator TrmB N-terminal" evidence="1">
    <location>
        <begin position="9"/>
        <end position="76"/>
    </location>
</feature>
<dbReference type="RefSeq" id="WP_009070597.1">
    <property type="nucleotide sequence ID" value="NZ_JH597761.1"/>
</dbReference>
<dbReference type="eggNOG" id="arCOG02037">
    <property type="taxonomic scope" value="Archaea"/>
</dbReference>
<evidence type="ECO:0000259" key="1">
    <source>
        <dbReference type="Pfam" id="PF01978"/>
    </source>
</evidence>
<dbReference type="HOGENOM" id="CLU_1237968_0_0_2"/>
<evidence type="ECO:0000313" key="3">
    <source>
        <dbReference type="Proteomes" id="UP000003980"/>
    </source>
</evidence>
<dbReference type="STRING" id="671065.MetMK1DRAFT_00006450"/>
<dbReference type="AlphaFoldDB" id="H2C1M2"/>
<evidence type="ECO:0000313" key="2">
    <source>
        <dbReference type="EMBL" id="EHP70143.1"/>
    </source>
</evidence>
<dbReference type="InterPro" id="IPR051797">
    <property type="entry name" value="TrmB-like"/>
</dbReference>